<gene>
    <name evidence="1" type="ORF">H8S77_06755</name>
</gene>
<comment type="caution">
    <text evidence="1">The sequence shown here is derived from an EMBL/GenBank/DDBJ whole genome shotgun (WGS) entry which is preliminary data.</text>
</comment>
<organism evidence="1 2">
    <name type="scientific">Parabacteroides segnis</name>
    <dbReference type="NCBI Taxonomy" id="2763058"/>
    <lineage>
        <taxon>Bacteria</taxon>
        <taxon>Pseudomonadati</taxon>
        <taxon>Bacteroidota</taxon>
        <taxon>Bacteroidia</taxon>
        <taxon>Bacteroidales</taxon>
        <taxon>Tannerellaceae</taxon>
        <taxon>Parabacteroides</taxon>
    </lineage>
</organism>
<sequence length="168" mass="18795">MFKYIILAIFCIHTFCGTAQSRKERKQLFNSNTNYEIQMQGVGQDGTKVFKIWTFGKKPDEAIMQAKLLAIRACLFRGLPGSAETNATPAICETGAETTHADFFESFFTVGGNYLNYVNITTDGIPSGQDRLKVKGGYKIGLKIQVLYDNLRKAMEKEGIAKRLDSIF</sequence>
<reference evidence="1 2" key="1">
    <citation type="submission" date="2020-08" db="EMBL/GenBank/DDBJ databases">
        <title>Genome public.</title>
        <authorList>
            <person name="Liu C."/>
            <person name="Sun Q."/>
        </authorList>
    </citation>
    <scope>NUCLEOTIDE SEQUENCE [LARGE SCALE GENOMIC DNA]</scope>
    <source>
        <strain evidence="1 2">BX2</strain>
    </source>
</reference>
<keyword evidence="2" id="KW-1185">Reference proteome</keyword>
<protein>
    <submittedName>
        <fullName evidence="1">Uncharacterized protein</fullName>
    </submittedName>
</protein>
<accession>A0ABR7DYH7</accession>
<dbReference type="EMBL" id="JACOOI010000005">
    <property type="protein sequence ID" value="MBC5642585.1"/>
    <property type="molecule type" value="Genomic_DNA"/>
</dbReference>
<name>A0ABR7DYH7_9BACT</name>
<dbReference type="Proteomes" id="UP000644010">
    <property type="component" value="Unassembled WGS sequence"/>
</dbReference>
<evidence type="ECO:0000313" key="1">
    <source>
        <dbReference type="EMBL" id="MBC5642585.1"/>
    </source>
</evidence>
<dbReference type="RefSeq" id="WP_186958786.1">
    <property type="nucleotide sequence ID" value="NZ_JACOOI010000005.1"/>
</dbReference>
<evidence type="ECO:0000313" key="2">
    <source>
        <dbReference type="Proteomes" id="UP000644010"/>
    </source>
</evidence>
<proteinExistence type="predicted"/>